<dbReference type="InterPro" id="IPR033961">
    <property type="entry name" value="Exo84"/>
</dbReference>
<keyword evidence="8" id="KW-0653">Protein transport</keyword>
<dbReference type="PANTHER" id="PTHR21426:SF12">
    <property type="entry name" value="EXOCYST COMPLEX COMPONENT 8"/>
    <property type="match status" value="1"/>
</dbReference>
<dbReference type="SUPFAM" id="SSF50729">
    <property type="entry name" value="PH domain-like"/>
    <property type="match status" value="1"/>
</dbReference>
<feature type="compositionally biased region" description="Polar residues" evidence="9">
    <location>
        <begin position="419"/>
        <end position="437"/>
    </location>
</feature>
<dbReference type="GO" id="GO:0030426">
    <property type="term" value="C:growth cone"/>
    <property type="evidence" value="ECO:0007669"/>
    <property type="project" value="UniProtKB-SubCell"/>
</dbReference>
<proteinExistence type="inferred from homology"/>
<dbReference type="GO" id="GO:0006887">
    <property type="term" value="P:exocytosis"/>
    <property type="evidence" value="ECO:0007669"/>
    <property type="project" value="UniProtKB-KW"/>
</dbReference>
<reference evidence="10 11" key="1">
    <citation type="submission" date="2018-11" db="EMBL/GenBank/DDBJ databases">
        <authorList>
            <consortium name="Pathogen Informatics"/>
        </authorList>
    </citation>
    <scope>NUCLEOTIDE SEQUENCE [LARGE SCALE GENOMIC DNA]</scope>
    <source>
        <strain evidence="10 11">Zambia</strain>
    </source>
</reference>
<evidence type="ECO:0000256" key="1">
    <source>
        <dbReference type="ARBA" id="ARBA00002660"/>
    </source>
</evidence>
<dbReference type="Proteomes" id="UP000277204">
    <property type="component" value="Unassembled WGS sequence"/>
</dbReference>
<dbReference type="PANTHER" id="PTHR21426">
    <property type="entry name" value="EXOCYST COMPLEX COMPONENT 8"/>
    <property type="match status" value="1"/>
</dbReference>
<evidence type="ECO:0000256" key="4">
    <source>
        <dbReference type="ARBA" id="ARBA00007210"/>
    </source>
</evidence>
<protein>
    <recommendedName>
        <fullName evidence="5">Exocyst complex component 8</fullName>
    </recommendedName>
</protein>
<comment type="similarity">
    <text evidence="4">Belongs to the EXO84 family.</text>
</comment>
<dbReference type="GO" id="GO:0006893">
    <property type="term" value="P:Golgi to plasma membrane transport"/>
    <property type="evidence" value="ECO:0007669"/>
    <property type="project" value="TreeGrafter"/>
</dbReference>
<evidence type="ECO:0000256" key="5">
    <source>
        <dbReference type="ARBA" id="ARBA00017509"/>
    </source>
</evidence>
<sequence length="897" mass="100761">MSTQTNQARNVVGFEVSDIGGLRRVFAKPTFNSEKFAKNVSKNGDTATSNMLEKVNIISSEAASKMKRAVFENYKLFIKAGKAASQLENTMHQIHNEFTEKQRVMNTLTELSLFNDIITDASASERAVSISQVDEKTENLPCSEHSGISATQLAELVEGASVLVGDSSRRVIFDGDLRELSMNDFTFVCMARVFVLTDTLVIAYHSQSNSSYPYRLQSTYDLNNFAVANFPPMDRLQTPNNAFKLIVFPTNRLFQTETPSDKKRWLTLLDEAMRKYRNTNSYVASNLRSDPHITTNSYDVLDNNSMKLTMLPPKVSAEAVVAGHKALSSTLPDCVDLLTPIDKLDLSAKKNPFDDSRETVKSPMAKVGSHKSRHNWLWDVPEDLDVAISERNFQRATNLIVKAKESLNQILTGDISKPSMDTNIQSSNSSTPGQISDTVDHRSKTDWEKLSKRIERNERNLTESLQYELVSAACRHGAPKSVKAAVSQLGLLGKASLAAELFLVYRSQVMTKSLTHGVHQEGNQLIYLNKLSLTFHRNLAETAVEWCQSVVKPLGEILSSKTNGISPQQFENICSLKFYSWTLDETEKFGQQLRVLLIDSHAVSFYSMAYAAQRIKAHADKLTELLSVDISSTLNRSLSRAWKRAADEQSRLLCEAVENRAKITVKVLVSVYSKYVSDLFSQQESWETLSNLPKGEQDKIIADLLEFGILNQYTAVDSRSHRSNTIQECVILRMQQILNLLLHTLYYHSLLSFYYYFSDGLKLTMSTYYLIRSLRQFIQSVHLLNCSELDLTLISCFVQTLNSELDCFERVSPIDISDPARQSIIIINLEFLIKTVVPKFGNILNCSENPTIQKLVSSLKTSLQNIKGLEEEEEVVVTTTTTAKKSNIVVDEGGDVI</sequence>
<gene>
    <name evidence="10" type="ORF">SMRZ_LOCUS962</name>
</gene>
<dbReference type="GO" id="GO:0000145">
    <property type="term" value="C:exocyst"/>
    <property type="evidence" value="ECO:0007669"/>
    <property type="project" value="InterPro"/>
</dbReference>
<dbReference type="InterPro" id="IPR001849">
    <property type="entry name" value="PH_domain"/>
</dbReference>
<evidence type="ECO:0000256" key="7">
    <source>
        <dbReference type="ARBA" id="ARBA00022483"/>
    </source>
</evidence>
<dbReference type="EMBL" id="UZAI01000195">
    <property type="protein sequence ID" value="VDO49777.1"/>
    <property type="molecule type" value="Genomic_DNA"/>
</dbReference>
<feature type="region of interest" description="Disordered" evidence="9">
    <location>
        <begin position="418"/>
        <end position="442"/>
    </location>
</feature>
<dbReference type="Gene3D" id="1.20.58.1210">
    <property type="entry name" value="Exo84p, N-terminal helical domain"/>
    <property type="match status" value="1"/>
</dbReference>
<accession>A0A183LAY7</accession>
<dbReference type="GO" id="GO:0048471">
    <property type="term" value="C:perinuclear region of cytoplasm"/>
    <property type="evidence" value="ECO:0007669"/>
    <property type="project" value="UniProtKB-SubCell"/>
</dbReference>
<comment type="subcellular location">
    <subcellularLocation>
        <location evidence="3">Cell projection</location>
        <location evidence="3">Growth cone</location>
    </subcellularLocation>
    <subcellularLocation>
        <location evidence="2">Cytoplasm</location>
        <location evidence="2">Perinuclear region</location>
    </subcellularLocation>
</comment>
<dbReference type="InterPro" id="IPR042561">
    <property type="entry name" value="Exo84_C_1"/>
</dbReference>
<evidence type="ECO:0000256" key="3">
    <source>
        <dbReference type="ARBA" id="ARBA00004624"/>
    </source>
</evidence>
<dbReference type="GO" id="GO:0015031">
    <property type="term" value="P:protein transport"/>
    <property type="evidence" value="ECO:0007669"/>
    <property type="project" value="UniProtKB-KW"/>
</dbReference>
<dbReference type="InterPro" id="IPR032403">
    <property type="entry name" value="Exo84_C"/>
</dbReference>
<dbReference type="Gene3D" id="2.30.29.30">
    <property type="entry name" value="Pleckstrin-homology domain (PH domain)/Phosphotyrosine-binding domain (PTB)"/>
    <property type="match status" value="1"/>
</dbReference>
<dbReference type="SMART" id="SM00233">
    <property type="entry name" value="PH"/>
    <property type="match status" value="1"/>
</dbReference>
<keyword evidence="11" id="KW-1185">Reference proteome</keyword>
<organism evidence="10 11">
    <name type="scientific">Schistosoma margrebowiei</name>
    <dbReference type="NCBI Taxonomy" id="48269"/>
    <lineage>
        <taxon>Eukaryota</taxon>
        <taxon>Metazoa</taxon>
        <taxon>Spiralia</taxon>
        <taxon>Lophotrochozoa</taxon>
        <taxon>Platyhelminthes</taxon>
        <taxon>Trematoda</taxon>
        <taxon>Digenea</taxon>
        <taxon>Strigeidida</taxon>
        <taxon>Schistosomatoidea</taxon>
        <taxon>Schistosomatidae</taxon>
        <taxon>Schistosoma</taxon>
    </lineage>
</organism>
<dbReference type="SUPFAM" id="SSF74788">
    <property type="entry name" value="Cullin repeat-like"/>
    <property type="match status" value="1"/>
</dbReference>
<evidence type="ECO:0000256" key="9">
    <source>
        <dbReference type="SAM" id="MobiDB-lite"/>
    </source>
</evidence>
<dbReference type="STRING" id="48269.A0A183LAY7"/>
<name>A0A183LAY7_9TREM</name>
<comment type="function">
    <text evidence="1">Component of the exocyst complex involved in the docking of exocytic vesicles with fusion sites on the plasma membrane.</text>
</comment>
<evidence type="ECO:0000256" key="8">
    <source>
        <dbReference type="ARBA" id="ARBA00022927"/>
    </source>
</evidence>
<dbReference type="InterPro" id="IPR011993">
    <property type="entry name" value="PH-like_dom_sf"/>
</dbReference>
<dbReference type="InterPro" id="IPR016159">
    <property type="entry name" value="Cullin_repeat-like_dom_sf"/>
</dbReference>
<evidence type="ECO:0000256" key="2">
    <source>
        <dbReference type="ARBA" id="ARBA00004556"/>
    </source>
</evidence>
<keyword evidence="6" id="KW-0813">Transport</keyword>
<evidence type="ECO:0000313" key="11">
    <source>
        <dbReference type="Proteomes" id="UP000277204"/>
    </source>
</evidence>
<evidence type="ECO:0000256" key="6">
    <source>
        <dbReference type="ARBA" id="ARBA00022448"/>
    </source>
</evidence>
<keyword evidence="7" id="KW-0268">Exocytosis</keyword>
<evidence type="ECO:0000313" key="10">
    <source>
        <dbReference type="EMBL" id="VDO49777.1"/>
    </source>
</evidence>
<dbReference type="Pfam" id="PF16528">
    <property type="entry name" value="Exo84_C"/>
    <property type="match status" value="1"/>
</dbReference>
<dbReference type="PROSITE" id="PS50003">
    <property type="entry name" value="PH_DOMAIN"/>
    <property type="match status" value="1"/>
</dbReference>
<dbReference type="AlphaFoldDB" id="A0A183LAY7"/>